<evidence type="ECO:0000256" key="2">
    <source>
        <dbReference type="ARBA" id="ARBA00008276"/>
    </source>
</evidence>
<reference evidence="15" key="1">
    <citation type="submission" date="2015-05" db="EMBL/GenBank/DDBJ databases">
        <authorList>
            <consortium name="Pathogen Informatics"/>
        </authorList>
    </citation>
    <scope>NUCLEOTIDE SEQUENCE [LARGE SCALE GENOMIC DNA]</scope>
    <source>
        <strain evidence="15">M72</strain>
    </source>
</reference>
<comment type="similarity">
    <text evidence="2 11">Belongs to the folylpolyglutamate synthase family.</text>
</comment>
<dbReference type="FunFam" id="3.40.1190.10:FF:000011">
    <property type="entry name" value="Folylpolyglutamate synthase/dihydrofolate synthase"/>
    <property type="match status" value="1"/>
</dbReference>
<dbReference type="GO" id="GO:0046872">
    <property type="term" value="F:metal ion binding"/>
    <property type="evidence" value="ECO:0007669"/>
    <property type="project" value="UniProtKB-KW"/>
</dbReference>
<keyword evidence="7 11" id="KW-0067">ATP-binding</keyword>
<evidence type="ECO:0000259" key="13">
    <source>
        <dbReference type="Pfam" id="PF08245"/>
    </source>
</evidence>
<evidence type="ECO:0000259" key="12">
    <source>
        <dbReference type="Pfam" id="PF02875"/>
    </source>
</evidence>
<evidence type="ECO:0000313" key="14">
    <source>
        <dbReference type="EMBL" id="CRL42626.1"/>
    </source>
</evidence>
<dbReference type="Proteomes" id="UP000049979">
    <property type="component" value="Unassembled WGS sequence"/>
</dbReference>
<dbReference type="GO" id="GO:0005524">
    <property type="term" value="F:ATP binding"/>
    <property type="evidence" value="ECO:0007669"/>
    <property type="project" value="UniProtKB-KW"/>
</dbReference>
<dbReference type="InterPro" id="IPR036565">
    <property type="entry name" value="Mur-like_cat_sf"/>
</dbReference>
<organism evidence="14 15">
    <name type="scientific">Roseburia faecis</name>
    <dbReference type="NCBI Taxonomy" id="301302"/>
    <lineage>
        <taxon>Bacteria</taxon>
        <taxon>Bacillati</taxon>
        <taxon>Bacillota</taxon>
        <taxon>Clostridia</taxon>
        <taxon>Lachnospirales</taxon>
        <taxon>Lachnospiraceae</taxon>
        <taxon>Roseburia</taxon>
    </lineage>
</organism>
<dbReference type="GO" id="GO:0005737">
    <property type="term" value="C:cytoplasm"/>
    <property type="evidence" value="ECO:0007669"/>
    <property type="project" value="TreeGrafter"/>
</dbReference>
<evidence type="ECO:0000256" key="10">
    <source>
        <dbReference type="ARBA" id="ARBA00047493"/>
    </source>
</evidence>
<accession>A0A0M6WYI5</accession>
<keyword evidence="8" id="KW-0460">Magnesium</keyword>
<evidence type="ECO:0000256" key="5">
    <source>
        <dbReference type="ARBA" id="ARBA00022723"/>
    </source>
</evidence>
<dbReference type="Gene3D" id="3.40.1190.10">
    <property type="entry name" value="Mur-like, catalytic domain"/>
    <property type="match status" value="1"/>
</dbReference>
<keyword evidence="15" id="KW-1185">Reference proteome</keyword>
<dbReference type="SUPFAM" id="SSF53623">
    <property type="entry name" value="MurD-like peptide ligases, catalytic domain"/>
    <property type="match status" value="1"/>
</dbReference>
<feature type="domain" description="Mur ligase C-terminal" evidence="12">
    <location>
        <begin position="277"/>
        <end position="379"/>
    </location>
</feature>
<evidence type="ECO:0000256" key="8">
    <source>
        <dbReference type="ARBA" id="ARBA00022842"/>
    </source>
</evidence>
<dbReference type="NCBIfam" id="TIGR01499">
    <property type="entry name" value="folC"/>
    <property type="match status" value="1"/>
</dbReference>
<dbReference type="PANTHER" id="PTHR11136">
    <property type="entry name" value="FOLYLPOLYGLUTAMATE SYNTHASE-RELATED"/>
    <property type="match status" value="1"/>
</dbReference>
<protein>
    <recommendedName>
        <fullName evidence="3">tetrahydrofolate synthase</fullName>
        <ecNumber evidence="3">6.3.2.17</ecNumber>
    </recommendedName>
    <alternativeName>
        <fullName evidence="9">Tetrahydrofolylpolyglutamate synthase</fullName>
    </alternativeName>
</protein>
<dbReference type="STRING" id="301302.ERS852420_01102"/>
<evidence type="ECO:0000256" key="3">
    <source>
        <dbReference type="ARBA" id="ARBA00013025"/>
    </source>
</evidence>
<dbReference type="RefSeq" id="WP_082413933.1">
    <property type="nucleotide sequence ID" value="NZ_CP173697.1"/>
</dbReference>
<dbReference type="InterPro" id="IPR004101">
    <property type="entry name" value="Mur_ligase_C"/>
</dbReference>
<dbReference type="AlphaFoldDB" id="A0A0M6WYI5"/>
<dbReference type="GO" id="GO:0004326">
    <property type="term" value="F:tetrahydrofolylpolyglutamate synthase activity"/>
    <property type="evidence" value="ECO:0007669"/>
    <property type="project" value="UniProtKB-EC"/>
</dbReference>
<gene>
    <name evidence="14" type="ORF">M72_16181</name>
</gene>
<dbReference type="InterPro" id="IPR013221">
    <property type="entry name" value="Mur_ligase_cen"/>
</dbReference>
<comment type="cofactor">
    <cofactor evidence="1">
        <name>Mg(2+)</name>
        <dbReference type="ChEBI" id="CHEBI:18420"/>
    </cofactor>
</comment>
<evidence type="ECO:0000256" key="1">
    <source>
        <dbReference type="ARBA" id="ARBA00001946"/>
    </source>
</evidence>
<keyword evidence="4 11" id="KW-0436">Ligase</keyword>
<dbReference type="Gene3D" id="3.90.190.20">
    <property type="entry name" value="Mur ligase, C-terminal domain"/>
    <property type="match status" value="1"/>
</dbReference>
<dbReference type="EC" id="6.3.2.17" evidence="3"/>
<dbReference type="PANTHER" id="PTHR11136:SF0">
    <property type="entry name" value="DIHYDROFOLATE SYNTHETASE-RELATED"/>
    <property type="match status" value="1"/>
</dbReference>
<dbReference type="OrthoDB" id="9809356at2"/>
<dbReference type="PIRSF" id="PIRSF001563">
    <property type="entry name" value="Folylpolyglu_synth"/>
    <property type="match status" value="1"/>
</dbReference>
<evidence type="ECO:0000256" key="11">
    <source>
        <dbReference type="PIRNR" id="PIRNR001563"/>
    </source>
</evidence>
<dbReference type="InterPro" id="IPR036615">
    <property type="entry name" value="Mur_ligase_C_dom_sf"/>
</dbReference>
<name>A0A0M6WYI5_9FIRM</name>
<dbReference type="GO" id="GO:0008841">
    <property type="term" value="F:dihydrofolate synthase activity"/>
    <property type="evidence" value="ECO:0007669"/>
    <property type="project" value="TreeGrafter"/>
</dbReference>
<evidence type="ECO:0000313" key="15">
    <source>
        <dbReference type="Proteomes" id="UP000049979"/>
    </source>
</evidence>
<keyword evidence="6 11" id="KW-0547">Nucleotide-binding</keyword>
<evidence type="ECO:0000256" key="4">
    <source>
        <dbReference type="ARBA" id="ARBA00022598"/>
    </source>
</evidence>
<dbReference type="EMBL" id="CVRR01000071">
    <property type="protein sequence ID" value="CRL42626.1"/>
    <property type="molecule type" value="Genomic_DNA"/>
</dbReference>
<dbReference type="InterPro" id="IPR001645">
    <property type="entry name" value="Folylpolyglutamate_synth"/>
</dbReference>
<feature type="domain" description="Mur ligase central" evidence="13">
    <location>
        <begin position="45"/>
        <end position="219"/>
    </location>
</feature>
<evidence type="ECO:0000256" key="6">
    <source>
        <dbReference type="ARBA" id="ARBA00022741"/>
    </source>
</evidence>
<proteinExistence type="inferred from homology"/>
<dbReference type="SUPFAM" id="SSF53244">
    <property type="entry name" value="MurD-like peptide ligases, peptide-binding domain"/>
    <property type="match status" value="1"/>
</dbReference>
<sequence>MYSYEEVLDQIENGRRFGNRPGVEITGIMLEQMGQPQNGMPFIHVAGTNGKGSVCAFLTSVFREAGLKVGTFISPHLIDFEERIMVDGRQISREDVTRIGNVLLEQEFGVTPTMFDYCVLMAVLYFKEQNCDLVIMETGLGGRLDSTNALGNPVVSVITRIGYDHMNILGNTIEEIAQEKAGIIKAGVPVVIAPQESEALAVLQRAAAAKGVRARCVQENDLQGAKAVQPGLLGAYQRENAATAMCAAQVAWTGCRIEKEKMKTVIARGIHRAVWPGRMEILSTEPFLMVDGAHNSNGIHALRTSLEELYPEEKFHFVMGVMADKDYEKMIGELLPIAMDFVTVTPESARALQGETLAEDIRKQGVPAHAITKVAEIPELLTPKEKTIALGSLYFIGELKSVYQNRA</sequence>
<comment type="catalytic activity">
    <reaction evidence="10">
        <text>(6S)-5,6,7,8-tetrahydrofolyl-(gamma-L-Glu)(n) + L-glutamate + ATP = (6S)-5,6,7,8-tetrahydrofolyl-(gamma-L-Glu)(n+1) + ADP + phosphate + H(+)</text>
        <dbReference type="Rhea" id="RHEA:10580"/>
        <dbReference type="Rhea" id="RHEA-COMP:14738"/>
        <dbReference type="Rhea" id="RHEA-COMP:14740"/>
        <dbReference type="ChEBI" id="CHEBI:15378"/>
        <dbReference type="ChEBI" id="CHEBI:29985"/>
        <dbReference type="ChEBI" id="CHEBI:30616"/>
        <dbReference type="ChEBI" id="CHEBI:43474"/>
        <dbReference type="ChEBI" id="CHEBI:141005"/>
        <dbReference type="ChEBI" id="CHEBI:456216"/>
        <dbReference type="EC" id="6.3.2.17"/>
    </reaction>
</comment>
<dbReference type="Pfam" id="PF08245">
    <property type="entry name" value="Mur_ligase_M"/>
    <property type="match status" value="1"/>
</dbReference>
<evidence type="ECO:0000256" key="9">
    <source>
        <dbReference type="ARBA" id="ARBA00030592"/>
    </source>
</evidence>
<evidence type="ECO:0000256" key="7">
    <source>
        <dbReference type="ARBA" id="ARBA00022840"/>
    </source>
</evidence>
<keyword evidence="5" id="KW-0479">Metal-binding</keyword>
<dbReference type="Pfam" id="PF02875">
    <property type="entry name" value="Mur_ligase_C"/>
    <property type="match status" value="1"/>
</dbReference>